<feature type="transmembrane region" description="Helical" evidence="1">
    <location>
        <begin position="234"/>
        <end position="256"/>
    </location>
</feature>
<feature type="transmembrane region" description="Helical" evidence="1">
    <location>
        <begin position="403"/>
        <end position="420"/>
    </location>
</feature>
<feature type="transmembrane region" description="Helical" evidence="1">
    <location>
        <begin position="141"/>
        <end position="159"/>
    </location>
</feature>
<dbReference type="Proteomes" id="UP000280696">
    <property type="component" value="Unassembled WGS sequence"/>
</dbReference>
<evidence type="ECO:0000313" key="2">
    <source>
        <dbReference type="EMBL" id="RKI91767.1"/>
    </source>
</evidence>
<sequence length="607" mass="69589">MLESGQESGFAYYIRGYEKMKCGKGSLGKVKSNKYILNHILPVLILAVCSLCLLKRSFYSFSWSDESFYLTVVHRFWLGERMIVDEWFFTQVWGPLLLPFYALYRFITGGNEGIYFYFRILYWIISTLTAWCTYDKLQKRHSPMAGLVCALIYYLYARANIGGMSYYNMTLTWTLAATLIIYEQVYAEKLSKKKLYFAGIFLAFAVVSTPYLAVPYIAINVYLLIRKKYHCFRYGVFSVIAGTFSVAVVYAGYILYKSPLHEIIQSIPHILNEPEMQHAKDINFLLTPAVILIRIAWRYKWTIGIWTVLMAYIWYKKRKNALFTGTETAVLTGINLVVFIGNSFLSNNMLGCINIAVVLFAVPVIGIFQDSLSLDRRVLGVFGTAGGSLVLAFSFSSDTGLDAMAIGFVLAGMTAVLLLFELDVLQKEKVIFGMVVFACSIMIFQTAMLRFFSVYRDAPISQLNRQLTSGVGKYLFTTKEHAEQYDNIRAAIEEYVREDDQVLYTQNCFWGYLCTDNAYGTPSSWRMPFNSPRLEEYYTAKPEKIPTCIFVLNPAYGDFESSLIQGNEKEEFPNENKIEGYLADYIRRHDYEKIELECATIFRSRSG</sequence>
<keyword evidence="1" id="KW-0812">Transmembrane</keyword>
<feature type="transmembrane region" description="Helical" evidence="1">
    <location>
        <begin position="195"/>
        <end position="214"/>
    </location>
</feature>
<dbReference type="AlphaFoldDB" id="A0A3A9AK71"/>
<feature type="transmembrane region" description="Helical" evidence="1">
    <location>
        <begin position="378"/>
        <end position="397"/>
    </location>
</feature>
<feature type="transmembrane region" description="Helical" evidence="1">
    <location>
        <begin position="87"/>
        <end position="107"/>
    </location>
</feature>
<keyword evidence="3" id="KW-1185">Reference proteome</keyword>
<feature type="transmembrane region" description="Helical" evidence="1">
    <location>
        <begin position="347"/>
        <end position="366"/>
    </location>
</feature>
<feature type="transmembrane region" description="Helical" evidence="1">
    <location>
        <begin position="320"/>
        <end position="341"/>
    </location>
</feature>
<proteinExistence type="predicted"/>
<feature type="transmembrane region" description="Helical" evidence="1">
    <location>
        <begin position="35"/>
        <end position="54"/>
    </location>
</feature>
<evidence type="ECO:0008006" key="4">
    <source>
        <dbReference type="Google" id="ProtNLM"/>
    </source>
</evidence>
<comment type="caution">
    <text evidence="2">The sequence shown here is derived from an EMBL/GenBank/DDBJ whole genome shotgun (WGS) entry which is preliminary data.</text>
</comment>
<dbReference type="EMBL" id="RAYQ01000008">
    <property type="protein sequence ID" value="RKI91767.1"/>
    <property type="molecule type" value="Genomic_DNA"/>
</dbReference>
<keyword evidence="1" id="KW-1133">Transmembrane helix</keyword>
<gene>
    <name evidence="2" type="ORF">D7V94_09235</name>
</gene>
<protein>
    <recommendedName>
        <fullName evidence="4">Glycosyltransferase RgtA/B/C/D-like domain-containing protein</fullName>
    </recommendedName>
</protein>
<reference evidence="2 3" key="1">
    <citation type="submission" date="2018-09" db="EMBL/GenBank/DDBJ databases">
        <title>Murine metabolic-syndrome-specific gut microbial biobank.</title>
        <authorList>
            <person name="Liu C."/>
        </authorList>
    </citation>
    <scope>NUCLEOTIDE SEQUENCE [LARGE SCALE GENOMIC DNA]</scope>
    <source>
        <strain evidence="2 3">0.1xD8-82</strain>
    </source>
</reference>
<evidence type="ECO:0000313" key="3">
    <source>
        <dbReference type="Proteomes" id="UP000280696"/>
    </source>
</evidence>
<keyword evidence="1" id="KW-0472">Membrane</keyword>
<accession>A0A3A9AK71</accession>
<evidence type="ECO:0000256" key="1">
    <source>
        <dbReference type="SAM" id="Phobius"/>
    </source>
</evidence>
<organism evidence="2 3">
    <name type="scientific">Parablautia intestinalis</name>
    <dbReference type="NCBI Taxonomy" id="2320100"/>
    <lineage>
        <taxon>Bacteria</taxon>
        <taxon>Bacillati</taxon>
        <taxon>Bacillota</taxon>
        <taxon>Clostridia</taxon>
        <taxon>Lachnospirales</taxon>
        <taxon>Lachnospiraceae</taxon>
        <taxon>Parablautia</taxon>
    </lineage>
</organism>
<feature type="transmembrane region" description="Helical" evidence="1">
    <location>
        <begin position="432"/>
        <end position="452"/>
    </location>
</feature>
<name>A0A3A9AK71_9FIRM</name>
<feature type="transmembrane region" description="Helical" evidence="1">
    <location>
        <begin position="113"/>
        <end position="134"/>
    </location>
</feature>